<feature type="compositionally biased region" description="Polar residues" evidence="1">
    <location>
        <begin position="535"/>
        <end position="547"/>
    </location>
</feature>
<sequence>MLPTAGLFLPETLHRAEFPTTAHIGTAGTKLKYFQRKHVRPKQERTESEARSSITAQDETRTEAPTDFPAISTAYSFADHVLYSEKSSPDLLTFANIIRLVRIDTEEANRLYLSSVVSNFLDSFPTKRIWIEGSLQEVQRALNDIGKDMDVAWGQEGDPSTVSFKRKIDWGLKNQKKLLKKQQQLSVCHSQLTGAIYVMQTAELCGKPGTIAQDPIFEAPARPWVPHNEMNAQRGPYSRHKYRTSQANLSALNIKLSSEAQWNDAETASVNSLPVELAGSTPDDLNLTGRHNSQDFLSPQVSRELVSESPSLLRRPRARSDYFPSTANRERLSGASIDVIPSSTTVDDTTLERSDSTLSAQATVSTPMLARRYRATSVHIQRPTEKHRSLPSKLPHLKSQPSLIDDLVGYVVPNKEIVQIPDREWTASPSSSVPSISLTSSPIIGHTLSAVPEMTILNDESSAVTPISDVEGHTIQLSQAEDPSRDKGDHPTQLQDPNVATSPIETQDDFVSRRRSSDVPQRSTSSLSYYSLSTDTPRSPSSFTNFTLPDHEPVRRPSSQRPSQRMAKRRPHISSSRSLVSAPSLTIATIVEPTTTISNTEEGANQEATPSLAPETTTTINMNGFSQSIFVQTTNTSEELDDDDMVLSVLQERLRCQLQVKTMAENLVRAADAETPSSPTPAITDFNRAYDRQRALCKDATLIKRWFKLVEKTKAKLGICDEDVYNFDEAGFIMGKITTQLYYLSAWYEEDILRDWAIAVSDNGWTNNELGVEWLKHFNAHTQARSSFTSSPLNVGYFSPLKRAYSREVESLMRNYINHITKLEFLPAFKIAFDRAFTPANICSAFRGAGLVPLQLEAVLSKLDVQLRTPTPPAPALLEAPWITSLERANSAASARRRRSKRRIQKHGVLTKGAGEDILAQNEADQQIAHEERQGGARLGLSQRAQRRCTRCKETGHNSRTCKTNTINIE</sequence>
<protein>
    <recommendedName>
        <fullName evidence="4">CCHC-type domain-containing protein</fullName>
    </recommendedName>
</protein>
<feature type="compositionally biased region" description="Polar residues" evidence="1">
    <location>
        <begin position="492"/>
        <end position="505"/>
    </location>
</feature>
<dbReference type="Proteomes" id="UP000245464">
    <property type="component" value="Chromosome 7"/>
</dbReference>
<gene>
    <name evidence="2" type="ORF">PtrM4_127810</name>
</gene>
<evidence type="ECO:0008006" key="4">
    <source>
        <dbReference type="Google" id="ProtNLM"/>
    </source>
</evidence>
<evidence type="ECO:0000313" key="3">
    <source>
        <dbReference type="Proteomes" id="UP000245464"/>
    </source>
</evidence>
<dbReference type="GeneID" id="90957386"/>
<evidence type="ECO:0000313" key="2">
    <source>
        <dbReference type="EMBL" id="KAF7568168.1"/>
    </source>
</evidence>
<dbReference type="AlphaFoldDB" id="A0A834RQB0"/>
<evidence type="ECO:0000256" key="1">
    <source>
        <dbReference type="SAM" id="MobiDB-lite"/>
    </source>
</evidence>
<dbReference type="EMBL" id="NQIK02000007">
    <property type="protein sequence ID" value="KAF7568168.1"/>
    <property type="molecule type" value="Genomic_DNA"/>
</dbReference>
<feature type="compositionally biased region" description="Low complexity" evidence="1">
    <location>
        <begin position="556"/>
        <end position="565"/>
    </location>
</feature>
<feature type="region of interest" description="Disordered" evidence="1">
    <location>
        <begin position="479"/>
        <end position="580"/>
    </location>
</feature>
<feature type="compositionally biased region" description="Basic and acidic residues" evidence="1">
    <location>
        <begin position="41"/>
        <end position="50"/>
    </location>
</feature>
<accession>A0A834RQB0</accession>
<comment type="caution">
    <text evidence="2">The sequence shown here is derived from an EMBL/GenBank/DDBJ whole genome shotgun (WGS) entry which is preliminary data.</text>
</comment>
<reference evidence="2 3" key="1">
    <citation type="journal article" date="2018" name="BMC Genomics">
        <title>Comparative genomics of the wheat fungal pathogen Pyrenophora tritici-repentis reveals chromosomal variations and genome plasticity.</title>
        <authorList>
            <person name="Moolhuijzen P."/>
            <person name="See P.T."/>
            <person name="Hane J.K."/>
            <person name="Shi G."/>
            <person name="Liu Z."/>
            <person name="Oliver R.P."/>
            <person name="Moffat C.S."/>
        </authorList>
    </citation>
    <scope>NUCLEOTIDE SEQUENCE [LARGE SCALE GENOMIC DNA]</scope>
    <source>
        <strain evidence="2">M4</strain>
    </source>
</reference>
<feature type="compositionally biased region" description="Low complexity" evidence="1">
    <location>
        <begin position="523"/>
        <end position="534"/>
    </location>
</feature>
<dbReference type="KEGG" id="ptrr:90957386"/>
<name>A0A834RQB0_9PLEO</name>
<organism evidence="2 3">
    <name type="scientific">Pyrenophora tritici-repentis</name>
    <dbReference type="NCBI Taxonomy" id="45151"/>
    <lineage>
        <taxon>Eukaryota</taxon>
        <taxon>Fungi</taxon>
        <taxon>Dikarya</taxon>
        <taxon>Ascomycota</taxon>
        <taxon>Pezizomycotina</taxon>
        <taxon>Dothideomycetes</taxon>
        <taxon>Pleosporomycetidae</taxon>
        <taxon>Pleosporales</taxon>
        <taxon>Pleosporineae</taxon>
        <taxon>Pleosporaceae</taxon>
        <taxon>Pyrenophora</taxon>
    </lineage>
</organism>
<dbReference type="RefSeq" id="XP_065960828.1">
    <property type="nucleotide sequence ID" value="XM_066108836.1"/>
</dbReference>
<proteinExistence type="predicted"/>
<feature type="region of interest" description="Disordered" evidence="1">
    <location>
        <begin position="38"/>
        <end position="63"/>
    </location>
</feature>